<proteinExistence type="predicted"/>
<keyword evidence="2" id="KW-1185">Reference proteome</keyword>
<comment type="caution">
    <text evidence="1">The sequence shown here is derived from an EMBL/GenBank/DDBJ whole genome shotgun (WGS) entry which is preliminary data.</text>
</comment>
<evidence type="ECO:0000313" key="1">
    <source>
        <dbReference type="EMBL" id="KAK8565292.1"/>
    </source>
</evidence>
<dbReference type="Proteomes" id="UP001472677">
    <property type="component" value="Unassembled WGS sequence"/>
</dbReference>
<organism evidence="1 2">
    <name type="scientific">Hibiscus sabdariffa</name>
    <name type="common">roselle</name>
    <dbReference type="NCBI Taxonomy" id="183260"/>
    <lineage>
        <taxon>Eukaryota</taxon>
        <taxon>Viridiplantae</taxon>
        <taxon>Streptophyta</taxon>
        <taxon>Embryophyta</taxon>
        <taxon>Tracheophyta</taxon>
        <taxon>Spermatophyta</taxon>
        <taxon>Magnoliopsida</taxon>
        <taxon>eudicotyledons</taxon>
        <taxon>Gunneridae</taxon>
        <taxon>Pentapetalae</taxon>
        <taxon>rosids</taxon>
        <taxon>malvids</taxon>
        <taxon>Malvales</taxon>
        <taxon>Malvaceae</taxon>
        <taxon>Malvoideae</taxon>
        <taxon>Hibiscus</taxon>
    </lineage>
</organism>
<name>A0ABR2EW61_9ROSI</name>
<gene>
    <name evidence="1" type="ORF">V6N12_058859</name>
</gene>
<protein>
    <submittedName>
        <fullName evidence="1">Uncharacterized protein</fullName>
    </submittedName>
</protein>
<dbReference type="EMBL" id="JBBPBM010000010">
    <property type="protein sequence ID" value="KAK8565292.1"/>
    <property type="molecule type" value="Genomic_DNA"/>
</dbReference>
<evidence type="ECO:0000313" key="2">
    <source>
        <dbReference type="Proteomes" id="UP001472677"/>
    </source>
</evidence>
<accession>A0ABR2EW61</accession>
<reference evidence="1 2" key="1">
    <citation type="journal article" date="2024" name="G3 (Bethesda)">
        <title>Genome assembly of Hibiscus sabdariffa L. provides insights into metabolisms of medicinal natural products.</title>
        <authorList>
            <person name="Kim T."/>
        </authorList>
    </citation>
    <scope>NUCLEOTIDE SEQUENCE [LARGE SCALE GENOMIC DNA]</scope>
    <source>
        <strain evidence="1">TK-2024</strain>
        <tissue evidence="1">Old leaves</tissue>
    </source>
</reference>
<sequence>MDDKFSLFGGKQQEWNSWMDRSVSMFLQHFDIHLSRVSSLNLIVDTIQFPTKPVFRSCIETHDRGMSLLLEK</sequence>